<evidence type="ECO:0008006" key="4">
    <source>
        <dbReference type="Google" id="ProtNLM"/>
    </source>
</evidence>
<feature type="region of interest" description="Disordered" evidence="1">
    <location>
        <begin position="241"/>
        <end position="275"/>
    </location>
</feature>
<evidence type="ECO:0000313" key="3">
    <source>
        <dbReference type="Proteomes" id="UP000324897"/>
    </source>
</evidence>
<dbReference type="AlphaFoldDB" id="A0A5J9V1U5"/>
<organism evidence="2 3">
    <name type="scientific">Eragrostis curvula</name>
    <name type="common">weeping love grass</name>
    <dbReference type="NCBI Taxonomy" id="38414"/>
    <lineage>
        <taxon>Eukaryota</taxon>
        <taxon>Viridiplantae</taxon>
        <taxon>Streptophyta</taxon>
        <taxon>Embryophyta</taxon>
        <taxon>Tracheophyta</taxon>
        <taxon>Spermatophyta</taxon>
        <taxon>Magnoliopsida</taxon>
        <taxon>Liliopsida</taxon>
        <taxon>Poales</taxon>
        <taxon>Poaceae</taxon>
        <taxon>PACMAD clade</taxon>
        <taxon>Chloridoideae</taxon>
        <taxon>Eragrostideae</taxon>
        <taxon>Eragrostidinae</taxon>
        <taxon>Eragrostis</taxon>
    </lineage>
</organism>
<feature type="compositionally biased region" description="Basic and acidic residues" evidence="1">
    <location>
        <begin position="312"/>
        <end position="367"/>
    </location>
</feature>
<evidence type="ECO:0000256" key="1">
    <source>
        <dbReference type="SAM" id="MobiDB-lite"/>
    </source>
</evidence>
<accession>A0A5J9V1U5</accession>
<sequence length="391" mass="44898">MSRWVEEWAQATTDVIDEPAPYDHSEYQQYLHWYCARTRTRLIRVQDPPQQLVAGSDALYPGHAGMALHMATDLGREIYSEADRMASCLRESQQPGCGIALEEITAAFSRLAAKGRRIVEVASCRKVDAAGRGSSASERPPRAPSGTAEQFYGGQFYSTPPPRPDEAGESGWHGPILTPIPVWIARFEGTGRQTSRVSPVSSGSMFQDTDTHPDVITQAYGAPPFTQETQTQADVGHMEFRQLPRRERGPPDYYTPSAYDRPHGAQGNEEQSPPPLCEFIEYVDTEQTPEDIAFVYRVAQRARRHWLDMEAEERREEERRKMRQEEEERRCKYEAERKQREEAERRRKQEEDRLAHEAREAERERIRERARRARAAGPDAFRKGKYPRCTQ</sequence>
<proteinExistence type="predicted"/>
<comment type="caution">
    <text evidence="2">The sequence shown here is derived from an EMBL/GenBank/DDBJ whole genome shotgun (WGS) entry which is preliminary data.</text>
</comment>
<feature type="compositionally biased region" description="Basic and acidic residues" evidence="1">
    <location>
        <begin position="241"/>
        <end position="250"/>
    </location>
</feature>
<name>A0A5J9V1U5_9POAL</name>
<gene>
    <name evidence="2" type="ORF">EJB05_21572</name>
</gene>
<feature type="region of interest" description="Disordered" evidence="1">
    <location>
        <begin position="312"/>
        <end position="391"/>
    </location>
</feature>
<reference evidence="2 3" key="1">
    <citation type="journal article" date="2019" name="Sci. Rep.">
        <title>A high-quality genome of Eragrostis curvula grass provides insights into Poaceae evolution and supports new strategies to enhance forage quality.</title>
        <authorList>
            <person name="Carballo J."/>
            <person name="Santos B.A.C.M."/>
            <person name="Zappacosta D."/>
            <person name="Garbus I."/>
            <person name="Selva J.P."/>
            <person name="Gallo C.A."/>
            <person name="Diaz A."/>
            <person name="Albertini E."/>
            <person name="Caccamo M."/>
            <person name="Echenique V."/>
        </authorList>
    </citation>
    <scope>NUCLEOTIDE SEQUENCE [LARGE SCALE GENOMIC DNA]</scope>
    <source>
        <strain evidence="3">cv. Victoria</strain>
        <tissue evidence="2">Leaf</tissue>
    </source>
</reference>
<feature type="region of interest" description="Disordered" evidence="1">
    <location>
        <begin position="129"/>
        <end position="153"/>
    </location>
</feature>
<protein>
    <recommendedName>
        <fullName evidence="4">Aminotransferase-like plant mobile domain-containing protein</fullName>
    </recommendedName>
</protein>
<evidence type="ECO:0000313" key="2">
    <source>
        <dbReference type="EMBL" id="TVU29973.1"/>
    </source>
</evidence>
<dbReference type="Gramene" id="TVU29973">
    <property type="protein sequence ID" value="TVU29973"/>
    <property type="gene ID" value="EJB05_21572"/>
</dbReference>
<keyword evidence="3" id="KW-1185">Reference proteome</keyword>
<dbReference type="Proteomes" id="UP000324897">
    <property type="component" value="Chromosome 1"/>
</dbReference>
<dbReference type="EMBL" id="RWGY01000011">
    <property type="protein sequence ID" value="TVU29973.1"/>
    <property type="molecule type" value="Genomic_DNA"/>
</dbReference>